<dbReference type="AlphaFoldDB" id="A0A091C0P5"/>
<evidence type="ECO:0000313" key="2">
    <source>
        <dbReference type="Proteomes" id="UP000029381"/>
    </source>
</evidence>
<proteinExistence type="predicted"/>
<name>A0A091C0P5_9ENTE</name>
<evidence type="ECO:0000313" key="1">
    <source>
        <dbReference type="EMBL" id="KFN90524.1"/>
    </source>
</evidence>
<dbReference type="Proteomes" id="UP000029381">
    <property type="component" value="Unassembled WGS sequence"/>
</dbReference>
<comment type="caution">
    <text evidence="1">The sequence shown here is derived from an EMBL/GenBank/DDBJ whole genome shotgun (WGS) entry which is preliminary data.</text>
</comment>
<accession>A0A091C0P5</accession>
<protein>
    <submittedName>
        <fullName evidence="1">Uncharacterized protein</fullName>
    </submittedName>
</protein>
<sequence length="225" mass="26273">MSSILNEVSLNVNVKIDEKVLEDNYQFSSFSVIDNDLTNLEDLPSDDIDGNLNGSLSTDVFETLNKKKLLIVFYNTLMRSKFYYLLDSATKVNVTDYYYFERQIYQLNIKKENGITINSSKPKFRAGINAVNEHVLSIYFQPSKIYERFQYYLTFEERASQNSCHIAIERGEQDIEVPYDKLESLKTLSKNVVDIFISIFDDQDLIRKEKVKFKEGIYKKIITLP</sequence>
<dbReference type="EMBL" id="JPVT01000147">
    <property type="protein sequence ID" value="KFN90524.1"/>
    <property type="molecule type" value="Genomic_DNA"/>
</dbReference>
<organism evidence="1 2">
    <name type="scientific">Tetragenococcus muriaticus 3MR10-3</name>
    <dbReference type="NCBI Taxonomy" id="1302648"/>
    <lineage>
        <taxon>Bacteria</taxon>
        <taxon>Bacillati</taxon>
        <taxon>Bacillota</taxon>
        <taxon>Bacilli</taxon>
        <taxon>Lactobacillales</taxon>
        <taxon>Enterococcaceae</taxon>
        <taxon>Tetragenococcus</taxon>
    </lineage>
</organism>
<reference evidence="1 2" key="1">
    <citation type="submission" date="2014-08" db="EMBL/GenBank/DDBJ databases">
        <title>Genome sequence of Tetragenococcus muriaticus.</title>
        <authorList>
            <person name="Chuea-nongthon C."/>
            <person name="Rodtong S."/>
            <person name="Yongsawatdigul J."/>
            <person name="Steele J.L."/>
            <person name="Liu X.-y."/>
            <person name="Speers J."/>
            <person name="Glasner J.D."/>
            <person name="Neeno-Eckwall E.C."/>
        </authorList>
    </citation>
    <scope>NUCLEOTIDE SEQUENCE [LARGE SCALE GENOMIC DNA]</scope>
    <source>
        <strain evidence="1 2">3MR10-3</strain>
    </source>
</reference>
<keyword evidence="2" id="KW-1185">Reference proteome</keyword>
<dbReference type="PATRIC" id="fig|1302648.3.peg.1403"/>
<gene>
    <name evidence="1" type="ORF">TMU3MR103_1437</name>
</gene>